<feature type="signal peptide" evidence="2">
    <location>
        <begin position="1"/>
        <end position="19"/>
    </location>
</feature>
<comment type="caution">
    <text evidence="3">The sequence shown here is derived from an EMBL/GenBank/DDBJ whole genome shotgun (WGS) entry which is preliminary data.</text>
</comment>
<organism evidence="3 4">
    <name type="scientific">Solirubrobacter phytolaccae</name>
    <dbReference type="NCBI Taxonomy" id="1404360"/>
    <lineage>
        <taxon>Bacteria</taxon>
        <taxon>Bacillati</taxon>
        <taxon>Actinomycetota</taxon>
        <taxon>Thermoleophilia</taxon>
        <taxon>Solirubrobacterales</taxon>
        <taxon>Solirubrobacteraceae</taxon>
        <taxon>Solirubrobacter</taxon>
    </lineage>
</organism>
<keyword evidence="1" id="KW-0812">Transmembrane</keyword>
<feature type="transmembrane region" description="Helical" evidence="1">
    <location>
        <begin position="33"/>
        <end position="53"/>
    </location>
</feature>
<evidence type="ECO:0000256" key="1">
    <source>
        <dbReference type="SAM" id="Phobius"/>
    </source>
</evidence>
<name>A0A9X3NAS2_9ACTN</name>
<evidence type="ECO:0000313" key="4">
    <source>
        <dbReference type="Proteomes" id="UP001147653"/>
    </source>
</evidence>
<keyword evidence="2" id="KW-0732">Signal</keyword>
<protein>
    <submittedName>
        <fullName evidence="3">Uncharacterized protein</fullName>
    </submittedName>
</protein>
<dbReference type="EMBL" id="JAPDDP010000024">
    <property type="protein sequence ID" value="MDA0181659.1"/>
    <property type="molecule type" value="Genomic_DNA"/>
</dbReference>
<evidence type="ECO:0000313" key="3">
    <source>
        <dbReference type="EMBL" id="MDA0181659.1"/>
    </source>
</evidence>
<keyword evidence="4" id="KW-1185">Reference proteome</keyword>
<keyword evidence="1" id="KW-1133">Transmembrane helix</keyword>
<sequence>MTSRALSLLAAFASPLFLAAAVAGWLYGVWPATPLTFTVAAVVVAGGPILGIWHVATAEKDYIDADYVEEPTVFMPPVAPEPAPVVDTPRAAAARAFNNWRDKPNEAIALRERERRANAYVRSPSSTV</sequence>
<dbReference type="AlphaFoldDB" id="A0A9X3NAS2"/>
<reference evidence="3" key="1">
    <citation type="submission" date="2022-10" db="EMBL/GenBank/DDBJ databases">
        <title>The WGS of Solirubrobacter phytolaccae KCTC 29190.</title>
        <authorList>
            <person name="Jiang Z."/>
        </authorList>
    </citation>
    <scope>NUCLEOTIDE SEQUENCE</scope>
    <source>
        <strain evidence="3">KCTC 29190</strain>
    </source>
</reference>
<gene>
    <name evidence="3" type="ORF">OJ997_15240</name>
</gene>
<dbReference type="Proteomes" id="UP001147653">
    <property type="component" value="Unassembled WGS sequence"/>
</dbReference>
<dbReference type="RefSeq" id="WP_270026008.1">
    <property type="nucleotide sequence ID" value="NZ_JAPDDP010000024.1"/>
</dbReference>
<keyword evidence="1" id="KW-0472">Membrane</keyword>
<proteinExistence type="predicted"/>
<evidence type="ECO:0000256" key="2">
    <source>
        <dbReference type="SAM" id="SignalP"/>
    </source>
</evidence>
<accession>A0A9X3NAS2</accession>
<feature type="chain" id="PRO_5040800670" evidence="2">
    <location>
        <begin position="20"/>
        <end position="128"/>
    </location>
</feature>